<keyword evidence="1" id="KW-0472">Membrane</keyword>
<feature type="transmembrane region" description="Helical" evidence="1">
    <location>
        <begin position="20"/>
        <end position="41"/>
    </location>
</feature>
<feature type="transmembrane region" description="Helical" evidence="1">
    <location>
        <begin position="123"/>
        <end position="144"/>
    </location>
</feature>
<evidence type="ECO:0000313" key="3">
    <source>
        <dbReference type="Proteomes" id="UP000254116"/>
    </source>
</evidence>
<accession>A0A380EI89</accession>
<dbReference type="Proteomes" id="UP000254116">
    <property type="component" value="Unassembled WGS sequence"/>
</dbReference>
<dbReference type="Pfam" id="PF09819">
    <property type="entry name" value="ABC_cobalt"/>
    <property type="match status" value="1"/>
</dbReference>
<dbReference type="InterPro" id="IPR017195">
    <property type="entry name" value="ABC_thiamin-permease_prd"/>
</dbReference>
<keyword evidence="1" id="KW-1133">Transmembrane helix</keyword>
<proteinExistence type="predicted"/>
<evidence type="ECO:0000313" key="2">
    <source>
        <dbReference type="EMBL" id="SUL34008.1"/>
    </source>
</evidence>
<dbReference type="EMBL" id="UHBY01000003">
    <property type="protein sequence ID" value="SUL34008.1"/>
    <property type="molecule type" value="Genomic_DNA"/>
</dbReference>
<gene>
    <name evidence="2" type="primary">ykoE</name>
    <name evidence="2" type="ORF">NCTC10702_01631</name>
</gene>
<feature type="transmembrane region" description="Helical" evidence="1">
    <location>
        <begin position="98"/>
        <end position="116"/>
    </location>
</feature>
<feature type="transmembrane region" description="Helical" evidence="1">
    <location>
        <begin position="53"/>
        <end position="70"/>
    </location>
</feature>
<keyword evidence="1" id="KW-0812">Transmembrane</keyword>
<name>A0A380EI89_STAAU</name>
<protein>
    <submittedName>
        <fullName evidence="2">Substrate-specific component YkoE of thiamin-regulated ECF transporter for HydroxyMethylPyrimidine</fullName>
    </submittedName>
</protein>
<evidence type="ECO:0000256" key="1">
    <source>
        <dbReference type="SAM" id="Phobius"/>
    </source>
</evidence>
<dbReference type="AlphaFoldDB" id="A0A380EI89"/>
<feature type="transmembrane region" description="Helical" evidence="1">
    <location>
        <begin position="156"/>
        <end position="178"/>
    </location>
</feature>
<organism evidence="2 3">
    <name type="scientific">Staphylococcus aureus</name>
    <dbReference type="NCBI Taxonomy" id="1280"/>
    <lineage>
        <taxon>Bacteria</taxon>
        <taxon>Bacillati</taxon>
        <taxon>Bacillota</taxon>
        <taxon>Bacilli</taxon>
        <taxon>Bacillales</taxon>
        <taxon>Staphylococcaceae</taxon>
        <taxon>Staphylococcus</taxon>
    </lineage>
</organism>
<dbReference type="PIRSF" id="PIRSF037394">
    <property type="entry name" value="ABC_thiamine-permease_YkoE_prd"/>
    <property type="match status" value="1"/>
</dbReference>
<reference evidence="2 3" key="1">
    <citation type="submission" date="2018-06" db="EMBL/GenBank/DDBJ databases">
        <authorList>
            <consortium name="Pathogen Informatics"/>
            <person name="Doyle S."/>
        </authorList>
    </citation>
    <scope>NUCLEOTIDE SEQUENCE [LARGE SCALE GENOMIC DNA]</scope>
    <source>
        <strain evidence="2 3">NCTC10702</strain>
    </source>
</reference>
<sequence>MCVFLLGGCKNVKGLKLSEILVTVLISVVFAVIYNLWWFVYNGVQATGLHLEQLTNGVWFMAAIVCYLIIPKPGIALLAEFAAGAGETIIMGRFDIPTIVYAFIQGLACELVFAIFKYQSRSVMVAMLAGFCTAIAAFPIDYFYGYLNEVAGWNLTLFIVFRLISGAVVAGVLSYLLVKALDKTGVTKLFRPAAKEDYDNL</sequence>